<evidence type="ECO:0000259" key="1">
    <source>
        <dbReference type="Pfam" id="PF14321"/>
    </source>
</evidence>
<dbReference type="PROSITE" id="PS51257">
    <property type="entry name" value="PROKAR_LIPOPROTEIN"/>
    <property type="match status" value="1"/>
</dbReference>
<comment type="caution">
    <text evidence="2">The sequence shown here is derived from an EMBL/GenBank/DDBJ whole genome shotgun (WGS) entry which is preliminary data.</text>
</comment>
<evidence type="ECO:0000313" key="2">
    <source>
        <dbReference type="EMBL" id="MFC5704544.1"/>
    </source>
</evidence>
<protein>
    <submittedName>
        <fullName evidence="2">DUF4382 domain-containing protein</fullName>
    </submittedName>
</protein>
<organism evidence="2 3">
    <name type="scientific">Aeromonas eucrenophila</name>
    <dbReference type="NCBI Taxonomy" id="649"/>
    <lineage>
        <taxon>Bacteria</taxon>
        <taxon>Pseudomonadati</taxon>
        <taxon>Pseudomonadota</taxon>
        <taxon>Gammaproteobacteria</taxon>
        <taxon>Aeromonadales</taxon>
        <taxon>Aeromonadaceae</taxon>
        <taxon>Aeromonas</taxon>
    </lineage>
</organism>
<accession>A0ABW0Y714</accession>
<name>A0ABW0Y714_9GAMM</name>
<dbReference type="EMBL" id="JBHSPP010000001">
    <property type="protein sequence ID" value="MFC5704544.1"/>
    <property type="molecule type" value="Genomic_DNA"/>
</dbReference>
<feature type="domain" description="DUF4382" evidence="1">
    <location>
        <begin position="32"/>
        <end position="207"/>
    </location>
</feature>
<dbReference type="RefSeq" id="WP_042642704.1">
    <property type="nucleotide sequence ID" value="NZ_CDDF01000013.1"/>
</dbReference>
<reference evidence="3" key="1">
    <citation type="journal article" date="2019" name="Int. J. Syst. Evol. Microbiol.">
        <title>The Global Catalogue of Microorganisms (GCM) 10K type strain sequencing project: providing services to taxonomists for standard genome sequencing and annotation.</title>
        <authorList>
            <consortium name="The Broad Institute Genomics Platform"/>
            <consortium name="The Broad Institute Genome Sequencing Center for Infectious Disease"/>
            <person name="Wu L."/>
            <person name="Ma J."/>
        </authorList>
    </citation>
    <scope>NUCLEOTIDE SEQUENCE [LARGE SCALE GENOMIC DNA]</scope>
    <source>
        <strain evidence="3">KCTC 15012</strain>
    </source>
</reference>
<keyword evidence="3" id="KW-1185">Reference proteome</keyword>
<dbReference type="Proteomes" id="UP001596132">
    <property type="component" value="Unassembled WGS sequence"/>
</dbReference>
<evidence type="ECO:0000313" key="3">
    <source>
        <dbReference type="Proteomes" id="UP001596132"/>
    </source>
</evidence>
<dbReference type="InterPro" id="IPR025491">
    <property type="entry name" value="DUF4382"/>
</dbReference>
<proteinExistence type="predicted"/>
<dbReference type="Pfam" id="PF14321">
    <property type="entry name" value="DUF4382"/>
    <property type="match status" value="1"/>
</dbReference>
<sequence>MKHLPLLGLTVLLTACGGGGDGDNNAQPPSEAKMSLAFSDAPVDHVSKVCIAVSNIMINPVSGTEQAWTTASFLTTTQDDGCTPAGVSIPLNDNGHPQFTYIDLLAYQGSKTRQLLDSQDVGAGEYSQMRLEILNGTQSENQYDNGVPYSYVLQDDGVIKPLEVPSNELKLDAFTIAANGTSFFTTEFDLRHSMVLPGHQQHYKLKPRGVRLVNNTEVATVKGTVAAELCSSDLSDAFVYFYDELRPAGDDAYPDMADLDNGFYASAPVVPLAGGGYGYELGFVNLGHYDVTLVCNGSVDDPELPDDATTTADDLVIDQVQKDRVVVAPTTSINFQ</sequence>
<gene>
    <name evidence="2" type="ORF">ACFPVW_00285</name>
</gene>